<feature type="compositionally biased region" description="Basic and acidic residues" evidence="2">
    <location>
        <begin position="2410"/>
        <end position="2438"/>
    </location>
</feature>
<feature type="compositionally biased region" description="Low complexity" evidence="2">
    <location>
        <begin position="1097"/>
        <end position="1108"/>
    </location>
</feature>
<gene>
    <name evidence="4" type="ORF">M404DRAFT_13346</name>
</gene>
<feature type="compositionally biased region" description="Low complexity" evidence="2">
    <location>
        <begin position="1052"/>
        <end position="1076"/>
    </location>
</feature>
<feature type="region of interest" description="Disordered" evidence="2">
    <location>
        <begin position="1"/>
        <end position="23"/>
    </location>
</feature>
<protein>
    <recommendedName>
        <fullName evidence="3">PH domain-containing protein</fullName>
    </recommendedName>
</protein>
<feature type="compositionally biased region" description="Polar residues" evidence="2">
    <location>
        <begin position="1077"/>
        <end position="1092"/>
    </location>
</feature>
<feature type="region of interest" description="Disordered" evidence="2">
    <location>
        <begin position="570"/>
        <end position="623"/>
    </location>
</feature>
<feature type="compositionally biased region" description="Low complexity" evidence="2">
    <location>
        <begin position="189"/>
        <end position="214"/>
    </location>
</feature>
<feature type="region of interest" description="Disordered" evidence="2">
    <location>
        <begin position="971"/>
        <end position="1250"/>
    </location>
</feature>
<feature type="compositionally biased region" description="Polar residues" evidence="2">
    <location>
        <begin position="355"/>
        <end position="370"/>
    </location>
</feature>
<feature type="compositionally biased region" description="Low complexity" evidence="2">
    <location>
        <begin position="532"/>
        <end position="553"/>
    </location>
</feature>
<feature type="region of interest" description="Disordered" evidence="2">
    <location>
        <begin position="2292"/>
        <end position="2568"/>
    </location>
</feature>
<accession>A0A0C3PQ78</accession>
<feature type="region of interest" description="Disordered" evidence="2">
    <location>
        <begin position="703"/>
        <end position="728"/>
    </location>
</feature>
<feature type="compositionally biased region" description="Polar residues" evidence="2">
    <location>
        <begin position="1419"/>
        <end position="1428"/>
    </location>
</feature>
<feature type="compositionally biased region" description="Basic and acidic residues" evidence="2">
    <location>
        <begin position="2452"/>
        <end position="2463"/>
    </location>
</feature>
<feature type="compositionally biased region" description="Polar residues" evidence="2">
    <location>
        <begin position="239"/>
        <end position="252"/>
    </location>
</feature>
<feature type="region of interest" description="Disordered" evidence="2">
    <location>
        <begin position="521"/>
        <end position="553"/>
    </location>
</feature>
<keyword evidence="5" id="KW-1185">Reference proteome</keyword>
<evidence type="ECO:0000259" key="3">
    <source>
        <dbReference type="SMART" id="SM00233"/>
    </source>
</evidence>
<feature type="region of interest" description="Disordered" evidence="2">
    <location>
        <begin position="661"/>
        <end position="691"/>
    </location>
</feature>
<dbReference type="SUPFAM" id="SSF50729">
    <property type="entry name" value="PH domain-like"/>
    <property type="match status" value="1"/>
</dbReference>
<feature type="compositionally biased region" description="Basic and acidic residues" evidence="2">
    <location>
        <begin position="2383"/>
        <end position="2397"/>
    </location>
</feature>
<feature type="compositionally biased region" description="Basic and acidic residues" evidence="2">
    <location>
        <begin position="2592"/>
        <end position="2640"/>
    </location>
</feature>
<keyword evidence="1" id="KW-0175">Coiled coil</keyword>
<feature type="region of interest" description="Disordered" evidence="2">
    <location>
        <begin position="1446"/>
        <end position="1519"/>
    </location>
</feature>
<feature type="compositionally biased region" description="Basic and acidic residues" evidence="2">
    <location>
        <begin position="2537"/>
        <end position="2547"/>
    </location>
</feature>
<feature type="region of interest" description="Disordered" evidence="2">
    <location>
        <begin position="153"/>
        <end position="214"/>
    </location>
</feature>
<feature type="compositionally biased region" description="Basic residues" evidence="2">
    <location>
        <begin position="1718"/>
        <end position="1728"/>
    </location>
</feature>
<feature type="region of interest" description="Disordered" evidence="2">
    <location>
        <begin position="1674"/>
        <end position="1755"/>
    </location>
</feature>
<dbReference type="InParanoid" id="A0A0C3PQ78"/>
<feature type="region of interest" description="Disordered" evidence="2">
    <location>
        <begin position="44"/>
        <end position="67"/>
    </location>
</feature>
<name>A0A0C3PQ78_PISTI</name>
<sequence>MRRVNLSPRGSSDTFIEEDSMEDAAEVEAALNVIDREFENTEDLLTEWSRGTSSSGPTYTGTTPSYSTSLDTYSIYNREGIRLSTISERTENIPSRPTSYGARGAPEGHRLSAHRSTTASPGHLHTRSGTDFMADRVPGRRTGDLIAFFEDRASSPSDTSFGHTRTSSAPGYRSRSPFFPMGQSTPHLGSTTGYGTSTGYGSRPSSPAKSKAGSTISSASSAVSESLSMSSLLAPPTRGATTVTRSSTQLSPSDFASTFSNTFTASRTASNMTNVTPTVSSLHRPQTSPRSPLTSVRNIIAAWKDRTPSLDKTPKSPSDTTTSPPSNTGPGTSGHGLFSLRRRASQRERVPDGAENSNGHRPTTPKSMASSIIPPPFDMTELGAYARDSREPLRIGVLWYLNVHSGPPYRWQRCEALLYPHMLLLSWIAPGGGRGVVTLDLLNCTEVRSVPSPTHSSATEDVGTIAARAQVAEGQGPDLMELLCPFQLLYTDGVERLAAESARERVRWVSAIWEALDRSVTLPNRSEPGSPTGSIRTIRSITSTSASGSTSGSASTVFVPPLHTIPSVSDLSDSLSTGSFSRAPSYPTHTRTTDDGAVSNQSYVYPGDPRVIAPSRSSSLRRTSSLTDLDAEFASAVSRARNAKPGLGFAMSLVGGILGDGSPVTVSSGPRLGRDVRVTPPPSAKTKARPLSDVSDDAFFSAASKTSSDPRSSFFSMSSTSTSDRDRTTTGLITDETAFELTSGGSNTQIVPSTLSYRRTESNSYLGDSHDGSFSCSTCASTSPSRSSLSRSAEIRRRRQRCNTCSESTSDKENTTTGYTYSASRSTMSTWTRSRSVTPTPAPSTAALSALELPDTSGSEGYETAHTPSTASFKSLPTIPSETDFYTADVCKTEASTDFYTADVCKTEASTEFYTAEVCRSEVSTEFVTAEVCKSEAETEFVTAEVCKSERSTQFETASVCKTIPSEVSTPPSLAVDLPVERAPTPPPKTPSVVPSIASESDVQLEISPERVPLPPSEFSPTPSSVSIGVEPEAPEEEPEVLSSGLVSTGDVSLSLPSTVSPTSPEPSSGTEPVSSLTTESSEIALSDISPSETDESPLSPEPEASPSIHPSHWAQETDVSYDSSHLQPTPFTQSVSLREGRDESFETSAMRPSPSPLTSLERLTLISEDISETISTSTPSLPLPTPPPPPRHVPPQPPQPPHVPPPPTPVAPPESEPTPIPSSVISSSLSQEDIVSLPDVPPPSEISTVPTLLSSRASTLPVYVEPAMLPLPVSPAPSISVSFPTPSARVPSIHSTLETVPDVIETETVTHDIERILEQIRELDHFRSEETHDIAENVRTIRDELRALSEFLRTRQASTERIIVCERPPQPPPVVHRDRSVGGSSIISEPRVAPAGPRERLGLIPIDVTPPLRRAPSIVSSDSGISYLSSHHSDDLSLMVEEEELGEEYDIPGSPSWSSSSSPSSPSSQITPSLVSSSEPSPGPTLSLTSSSEPSPPPTSPTPSTESSTTARPVVAEGPSLANLRELLLQLREQMNALWDGQNATNQMIDEIRQTRPVPQDNTEIRERLETIETLLERLLNRQRQVERESITDRRREEFRERTRPGVEVESVSESSTDLESLHRRWSDLARGVRIHAPAPRHVGPSLDEQLLELLGAPPPPGAYGVQAPPQLIPFTYQPSQRPPRSRSTSPVMTGRATSAPPFPDMGIFSPETLHPPLRHPVRRRPLAPRVERPPPSEALPIPSHPPLPEHVMGDRPVERERRPHVEPAYPVIPPLHDRPPTAPATLGLAEDPQASRSWYRRPRVDGTGAVPPPGVFGPAQPAQPAAPGPTYVPMPPGPTIVQLPLFDTLIEILREHRRAQVATVDQQRELMRYMRGLNEWLARDVNDRHAELRGVAERIDQLRADMARVGIGAGVVPPMPQPQPQVVPGGPPPPPGFVIPPVIPQPPGPAGQPMVTVNYPVVPPGLGPEEPVIPFPVPASPLRSPPVTRVVPSPPPGWIPGGPGGGGYVPPGAPFPEVRTPSPYRHRPVEHDEAFIPQTPSPRSATHPVIVQPTGPTVYIPPSPGSRSSRTDTQETYHPAPRSPAPLPVPFGDQHPPIQLGESRPPTPQAPQNIINVGTAPPIPPPGQIHPSPPTPIVAHEPTMGHSIAPPMGMPVVPPTIPVPGSPHFMPMPGVPGTGPIVIQPAPPMAPVQPVIPSHPPSRADLRSPREGEMMEMPPSPRRTLRSPHPEQYAQPPPPVITQGSPSIYAHPQPTVVTLPPRTYDYDSDDYYYPRRHRYYYDDDDYYYPRRRRRRRSPYYDDDYDYPRRRRRHPDSDSDEDEDRDPRRLRRRQPATEGAESSLPTQPTHPTHPTHPTQPAVPLDTVPTGEPDAGTYPATREGPRVPARFEDHDEGIQPSRRPPAAEEEPSRVPPRDEREAEPHEHERRRPEREDSHRRRPSDHTVYSSELGDRDRDYDRRRPSPSIHRRPEYREGDAGTPRSYRPHSPAQPTIIRLGGEHEDGPHHAVVIDPSPQSPRPYHYPGGPPPPSIVGGDEGRPPSEIARHVPAPPMPEDGMPGPHDAQLIDALREQHERLNDAERDLAQIVHDAHDAEGRREDEFRSNEEARQHIFMDSEARRDAEARQRSDALFHELEEKVANVPPIPVPPPREADEASMIESIRTATQDAASRHAADVQEIVRMERELLEKEREENAAERERARAELEAERRRLDEAREARIHELEEELNRVRTELDNERQLRMTEADEARSATAERDDALRNQLAEIANLVQQNQACCEDNKTANENRWTEKQRWKNERDDQIQELLGVVARIVEEQNAAKQREEDARQANEGKPGIEQVLEDLARQNTEQRELLNALSETWHADNQRQHAELISAVRATANEQVPYNVQGYLDEFSKALAIEVRMLLGEVGKLREERRAIQHELGLLMMMKAKYSPGGEFHGDWQPPSMGGGPPPDVPRPPPDVPPAPEDAPHPIRPGWRPVDQRPTRRIRKPRQAPPPQAEPDIPPQRHAQSWATWLPNPDMAPSPPSVEPTLVVPGPQSPGLFGPRSPRSFR</sequence>
<feature type="compositionally biased region" description="Polar residues" evidence="2">
    <location>
        <begin position="1118"/>
        <end position="1137"/>
    </location>
</feature>
<feature type="compositionally biased region" description="Pro residues" evidence="2">
    <location>
        <begin position="1737"/>
        <end position="1750"/>
    </location>
</feature>
<dbReference type="PANTHER" id="PTHR34491">
    <property type="entry name" value="A-TYPE INCLUSION PROTEIN, PUTATIVE-RELATED"/>
    <property type="match status" value="1"/>
</dbReference>
<feature type="region of interest" description="Disordered" evidence="2">
    <location>
        <begin position="270"/>
        <end position="375"/>
    </location>
</feature>
<organism evidence="4 5">
    <name type="scientific">Pisolithus tinctorius Marx 270</name>
    <dbReference type="NCBI Taxonomy" id="870435"/>
    <lineage>
        <taxon>Eukaryota</taxon>
        <taxon>Fungi</taxon>
        <taxon>Dikarya</taxon>
        <taxon>Basidiomycota</taxon>
        <taxon>Agaricomycotina</taxon>
        <taxon>Agaricomycetes</taxon>
        <taxon>Agaricomycetidae</taxon>
        <taxon>Boletales</taxon>
        <taxon>Sclerodermatineae</taxon>
        <taxon>Pisolithaceae</taxon>
        <taxon>Pisolithus</taxon>
    </lineage>
</organism>
<feature type="compositionally biased region" description="Pro residues" evidence="2">
    <location>
        <begin position="2954"/>
        <end position="2971"/>
    </location>
</feature>
<evidence type="ECO:0000313" key="5">
    <source>
        <dbReference type="Proteomes" id="UP000054217"/>
    </source>
</evidence>
<feature type="region of interest" description="Disordered" evidence="2">
    <location>
        <begin position="762"/>
        <end position="823"/>
    </location>
</feature>
<feature type="compositionally biased region" description="Low complexity" evidence="2">
    <location>
        <begin position="1222"/>
        <end position="1231"/>
    </location>
</feature>
<feature type="compositionally biased region" description="Low complexity" evidence="2">
    <location>
        <begin position="51"/>
        <end position="67"/>
    </location>
</feature>
<feature type="coiled-coil region" evidence="1">
    <location>
        <begin position="1563"/>
        <end position="1590"/>
    </location>
</feature>
<dbReference type="STRING" id="870435.A0A0C3PQ78"/>
<reference evidence="5" key="2">
    <citation type="submission" date="2015-01" db="EMBL/GenBank/DDBJ databases">
        <title>Evolutionary Origins and Diversification of the Mycorrhizal Mutualists.</title>
        <authorList>
            <consortium name="DOE Joint Genome Institute"/>
            <consortium name="Mycorrhizal Genomics Consortium"/>
            <person name="Kohler A."/>
            <person name="Kuo A."/>
            <person name="Nagy L.G."/>
            <person name="Floudas D."/>
            <person name="Copeland A."/>
            <person name="Barry K.W."/>
            <person name="Cichocki N."/>
            <person name="Veneault-Fourrey C."/>
            <person name="LaButti K."/>
            <person name="Lindquist E.A."/>
            <person name="Lipzen A."/>
            <person name="Lundell T."/>
            <person name="Morin E."/>
            <person name="Murat C."/>
            <person name="Riley R."/>
            <person name="Ohm R."/>
            <person name="Sun H."/>
            <person name="Tunlid A."/>
            <person name="Henrissat B."/>
            <person name="Grigoriev I.V."/>
            <person name="Hibbett D.S."/>
            <person name="Martin F."/>
        </authorList>
    </citation>
    <scope>NUCLEOTIDE SEQUENCE [LARGE SCALE GENOMIC DNA]</scope>
    <source>
        <strain evidence="5">Marx 270</strain>
    </source>
</reference>
<feature type="compositionally biased region" description="Pro residues" evidence="2">
    <location>
        <begin position="2997"/>
        <end position="3008"/>
    </location>
</feature>
<dbReference type="InterPro" id="IPR001849">
    <property type="entry name" value="PH_domain"/>
</dbReference>
<dbReference type="Proteomes" id="UP000054217">
    <property type="component" value="Unassembled WGS sequence"/>
</dbReference>
<feature type="region of interest" description="Disordered" evidence="2">
    <location>
        <begin position="227"/>
        <end position="252"/>
    </location>
</feature>
<feature type="region of interest" description="Disordered" evidence="2">
    <location>
        <begin position="2688"/>
        <end position="2713"/>
    </location>
</feature>
<evidence type="ECO:0000256" key="2">
    <source>
        <dbReference type="SAM" id="MobiDB-lite"/>
    </source>
</evidence>
<feature type="compositionally biased region" description="Basic and acidic residues" evidence="2">
    <location>
        <begin position="303"/>
        <end position="314"/>
    </location>
</feature>
<feature type="compositionally biased region" description="Low complexity" evidence="2">
    <location>
        <begin position="2346"/>
        <end position="2360"/>
    </location>
</feature>
<feature type="compositionally biased region" description="Polar residues" evidence="2">
    <location>
        <begin position="521"/>
        <end position="531"/>
    </location>
</feature>
<feature type="region of interest" description="Disordered" evidence="2">
    <location>
        <begin position="1370"/>
        <end position="1395"/>
    </location>
</feature>
<feature type="compositionally biased region" description="Polar residues" evidence="2">
    <location>
        <begin position="270"/>
        <end position="297"/>
    </location>
</feature>
<evidence type="ECO:0000313" key="4">
    <source>
        <dbReference type="EMBL" id="KIO11136.1"/>
    </source>
</evidence>
<feature type="region of interest" description="Disordered" evidence="2">
    <location>
        <begin position="2592"/>
        <end position="2676"/>
    </location>
</feature>
<dbReference type="HOGENOM" id="CLU_224853_0_0_1"/>
<dbReference type="SMART" id="SM00233">
    <property type="entry name" value="PH"/>
    <property type="match status" value="1"/>
</dbReference>
<feature type="compositionally biased region" description="Low complexity" evidence="2">
    <location>
        <begin position="773"/>
        <end position="792"/>
    </location>
</feature>
<feature type="region of interest" description="Disordered" evidence="2">
    <location>
        <begin position="2195"/>
        <end position="2269"/>
    </location>
</feature>
<reference evidence="4 5" key="1">
    <citation type="submission" date="2014-04" db="EMBL/GenBank/DDBJ databases">
        <authorList>
            <consortium name="DOE Joint Genome Institute"/>
            <person name="Kuo A."/>
            <person name="Kohler A."/>
            <person name="Costa M.D."/>
            <person name="Nagy L.G."/>
            <person name="Floudas D."/>
            <person name="Copeland A."/>
            <person name="Barry K.W."/>
            <person name="Cichocki N."/>
            <person name="Veneault-Fourrey C."/>
            <person name="LaButti K."/>
            <person name="Lindquist E.A."/>
            <person name="Lipzen A."/>
            <person name="Lundell T."/>
            <person name="Morin E."/>
            <person name="Murat C."/>
            <person name="Sun H."/>
            <person name="Tunlid A."/>
            <person name="Henrissat B."/>
            <person name="Grigoriev I.V."/>
            <person name="Hibbett D.S."/>
            <person name="Martin F."/>
            <person name="Nordberg H.P."/>
            <person name="Cantor M.N."/>
            <person name="Hua S.X."/>
        </authorList>
    </citation>
    <scope>NUCLEOTIDE SEQUENCE [LARGE SCALE GENOMIC DNA]</scope>
    <source>
        <strain evidence="4 5">Marx 270</strain>
    </source>
</reference>
<feature type="compositionally biased region" description="Basic and acidic residues" evidence="2">
    <location>
        <begin position="2204"/>
        <end position="2215"/>
    </location>
</feature>
<feature type="region of interest" description="Disordered" evidence="2">
    <location>
        <begin position="1770"/>
        <end position="1829"/>
    </location>
</feature>
<feature type="compositionally biased region" description="Low complexity" evidence="2">
    <location>
        <begin position="315"/>
        <end position="330"/>
    </location>
</feature>
<feature type="region of interest" description="Disordered" evidence="2">
    <location>
        <begin position="1412"/>
        <end position="1431"/>
    </location>
</feature>
<evidence type="ECO:0000256" key="1">
    <source>
        <dbReference type="SAM" id="Coils"/>
    </source>
</evidence>
<dbReference type="PANTHER" id="PTHR34491:SF156">
    <property type="entry name" value="KINESIN MOTOR DOMAIN-CONTAINING PROTEIN"/>
    <property type="match status" value="1"/>
</dbReference>
<feature type="compositionally biased region" description="Low complexity" evidence="2">
    <location>
        <begin position="704"/>
        <end position="722"/>
    </location>
</feature>
<feature type="region of interest" description="Disordered" evidence="2">
    <location>
        <begin position="2940"/>
        <end position="3056"/>
    </location>
</feature>
<feature type="region of interest" description="Disordered" evidence="2">
    <location>
        <begin position="92"/>
        <end position="137"/>
    </location>
</feature>
<dbReference type="EMBL" id="KN831950">
    <property type="protein sequence ID" value="KIO11136.1"/>
    <property type="molecule type" value="Genomic_DNA"/>
</dbReference>
<feature type="domain" description="PH" evidence="3">
    <location>
        <begin position="392"/>
        <end position="519"/>
    </location>
</feature>
<feature type="region of interest" description="Disordered" evidence="2">
    <location>
        <begin position="2037"/>
        <end position="2109"/>
    </location>
</feature>
<feature type="compositionally biased region" description="Polar residues" evidence="2">
    <location>
        <begin position="570"/>
        <end position="590"/>
    </location>
</feature>
<feature type="compositionally biased region" description="Polar residues" evidence="2">
    <location>
        <begin position="154"/>
        <end position="169"/>
    </location>
</feature>
<dbReference type="OrthoDB" id="2507336at2759"/>
<proteinExistence type="predicted"/>
<feature type="compositionally biased region" description="Low complexity" evidence="2">
    <location>
        <begin position="1453"/>
        <end position="1494"/>
    </location>
</feature>
<feature type="compositionally biased region" description="Low complexity" evidence="2">
    <location>
        <begin position="1165"/>
        <end position="1181"/>
    </location>
</feature>
<feature type="compositionally biased region" description="Pro residues" evidence="2">
    <location>
        <begin position="1182"/>
        <end position="1221"/>
    </location>
</feature>